<dbReference type="Gene3D" id="1.20.120.1490">
    <property type="match status" value="1"/>
</dbReference>
<evidence type="ECO:0000313" key="8">
    <source>
        <dbReference type="Proteomes" id="UP001589813"/>
    </source>
</evidence>
<dbReference type="RefSeq" id="WP_377244470.1">
    <property type="nucleotide sequence ID" value="NZ_JBHLXP010000003.1"/>
</dbReference>
<feature type="chain" id="PRO_5047027219" evidence="6">
    <location>
        <begin position="28"/>
        <end position="147"/>
    </location>
</feature>
<dbReference type="Proteomes" id="UP001589813">
    <property type="component" value="Unassembled WGS sequence"/>
</dbReference>
<name>A0ABV6BFI2_9GAMM</name>
<evidence type="ECO:0000256" key="1">
    <source>
        <dbReference type="ARBA" id="ARBA00004418"/>
    </source>
</evidence>
<evidence type="ECO:0000256" key="6">
    <source>
        <dbReference type="SAM" id="SignalP"/>
    </source>
</evidence>
<gene>
    <name evidence="7" type="ORF">ACFFJP_12710</name>
</gene>
<keyword evidence="5" id="KW-0175">Coiled coil</keyword>
<dbReference type="Pfam" id="PF07813">
    <property type="entry name" value="LTXXQ"/>
    <property type="match status" value="1"/>
</dbReference>
<evidence type="ECO:0000313" key="7">
    <source>
        <dbReference type="EMBL" id="MFC0049149.1"/>
    </source>
</evidence>
<evidence type="ECO:0000256" key="3">
    <source>
        <dbReference type="ARBA" id="ARBA00022729"/>
    </source>
</evidence>
<evidence type="ECO:0000256" key="5">
    <source>
        <dbReference type="SAM" id="Coils"/>
    </source>
</evidence>
<dbReference type="EMBL" id="JBHLXP010000003">
    <property type="protein sequence ID" value="MFC0049149.1"/>
    <property type="molecule type" value="Genomic_DNA"/>
</dbReference>
<dbReference type="PANTHER" id="PTHR38102:SF1">
    <property type="entry name" value="PERIPLASMIC CHAPERONE SPY"/>
    <property type="match status" value="1"/>
</dbReference>
<comment type="similarity">
    <text evidence="2">Belongs to the CpxP/Spy family.</text>
</comment>
<organism evidence="7 8">
    <name type="scientific">Rheinheimera tilapiae</name>
    <dbReference type="NCBI Taxonomy" id="875043"/>
    <lineage>
        <taxon>Bacteria</taxon>
        <taxon>Pseudomonadati</taxon>
        <taxon>Pseudomonadota</taxon>
        <taxon>Gammaproteobacteria</taxon>
        <taxon>Chromatiales</taxon>
        <taxon>Chromatiaceae</taxon>
        <taxon>Rheinheimera</taxon>
    </lineage>
</organism>
<reference evidence="7 8" key="1">
    <citation type="submission" date="2024-09" db="EMBL/GenBank/DDBJ databases">
        <authorList>
            <person name="Sun Q."/>
            <person name="Mori K."/>
        </authorList>
    </citation>
    <scope>NUCLEOTIDE SEQUENCE [LARGE SCALE GENOMIC DNA]</scope>
    <source>
        <strain evidence="7 8">KCTC 23315</strain>
    </source>
</reference>
<dbReference type="PANTHER" id="PTHR38102">
    <property type="entry name" value="PERIPLASMIC CHAPERONE SPY"/>
    <property type="match status" value="1"/>
</dbReference>
<sequence length="147" mass="16402">MNTLKIVSKLIPALFGAALLLSQPAFAGHGQHGGDPAVRMLKGLDLTDAQREQIRTLVAASKAEKPDTAAMKQHEAMQALVKADQFDEAAARILLEKQQASMLEHQLERLKLQHQIRALLTEEQKTKLDERMAKMRERMAEHTGKDD</sequence>
<keyword evidence="8" id="KW-1185">Reference proteome</keyword>
<feature type="signal peptide" evidence="6">
    <location>
        <begin position="1"/>
        <end position="27"/>
    </location>
</feature>
<dbReference type="CDD" id="cd09916">
    <property type="entry name" value="CpxP_like"/>
    <property type="match status" value="1"/>
</dbReference>
<keyword evidence="3 6" id="KW-0732">Signal</keyword>
<evidence type="ECO:0000256" key="4">
    <source>
        <dbReference type="ARBA" id="ARBA00022764"/>
    </source>
</evidence>
<comment type="caution">
    <text evidence="7">The sequence shown here is derived from an EMBL/GenBank/DDBJ whole genome shotgun (WGS) entry which is preliminary data.</text>
</comment>
<protein>
    <submittedName>
        <fullName evidence="7">Spy/CpxP family protein refolding chaperone</fullName>
    </submittedName>
</protein>
<dbReference type="InterPro" id="IPR052211">
    <property type="entry name" value="Cpx_auxiliary_protein"/>
</dbReference>
<proteinExistence type="inferred from homology"/>
<keyword evidence="4" id="KW-0574">Periplasm</keyword>
<evidence type="ECO:0000256" key="2">
    <source>
        <dbReference type="ARBA" id="ARBA00008441"/>
    </source>
</evidence>
<comment type="subcellular location">
    <subcellularLocation>
        <location evidence="1">Periplasm</location>
    </subcellularLocation>
</comment>
<feature type="coiled-coil region" evidence="5">
    <location>
        <begin position="93"/>
        <end position="145"/>
    </location>
</feature>
<dbReference type="InterPro" id="IPR012899">
    <property type="entry name" value="LTXXQ"/>
</dbReference>
<accession>A0ABV6BFI2</accession>